<organism evidence="1 2">
    <name type="scientific">Lactobacillus kefiranofaciens</name>
    <dbReference type="NCBI Taxonomy" id="267818"/>
    <lineage>
        <taxon>Bacteria</taxon>
        <taxon>Bacillati</taxon>
        <taxon>Bacillota</taxon>
        <taxon>Bacilli</taxon>
        <taxon>Lactobacillales</taxon>
        <taxon>Lactobacillaceae</taxon>
        <taxon>Lactobacillus</taxon>
    </lineage>
</organism>
<gene>
    <name evidence="1" type="ORF">QEJ78_10850</name>
</gene>
<proteinExistence type="predicted"/>
<dbReference type="AlphaFoldDB" id="A0AAX3UDY1"/>
<dbReference type="EMBL" id="CP123735">
    <property type="protein sequence ID" value="WGO85783.1"/>
    <property type="molecule type" value="Genomic_DNA"/>
</dbReference>
<reference evidence="1" key="2">
    <citation type="submission" date="2023-04" db="EMBL/GenBank/DDBJ databases">
        <authorList>
            <person name="Wang Y."/>
        </authorList>
    </citation>
    <scope>NUCLEOTIDE SEQUENCE</scope>
    <source>
        <strain evidence="1">ZW18</strain>
    </source>
</reference>
<dbReference type="Proteomes" id="UP001242513">
    <property type="component" value="Chromosome"/>
</dbReference>
<sequence>MNNNQRKIKSRKLNKWEAFKTRLAALFGSKPKLTFKYTKKGKLKIIWFNAHCWLMSLLVLL</sequence>
<evidence type="ECO:0000313" key="2">
    <source>
        <dbReference type="Proteomes" id="UP001242513"/>
    </source>
</evidence>
<protein>
    <recommendedName>
        <fullName evidence="3">Transposase</fullName>
    </recommendedName>
</protein>
<evidence type="ECO:0000313" key="1">
    <source>
        <dbReference type="EMBL" id="WGO85783.1"/>
    </source>
</evidence>
<name>A0AAX3UDY1_9LACO</name>
<evidence type="ECO:0008006" key="3">
    <source>
        <dbReference type="Google" id="ProtNLM"/>
    </source>
</evidence>
<accession>A0AAX3UDY1</accession>
<dbReference type="RefSeq" id="WP_013851367.1">
    <property type="nucleotide sequence ID" value="NZ_CP123735.1"/>
</dbReference>
<reference evidence="1" key="1">
    <citation type="journal article" date="2022" name="Food Funct.">
        <title>Lactobacillus kefiranofaciens ZW18 from Kefir enhances the anti-tumor effect of anti-programmed cell death 1 (PD-1) immunotherapy by modulating the gut microbiota.</title>
        <authorList>
            <person name="Zhao J."/>
            <person name="Wang Y."/>
            <person name="Wang J."/>
            <person name="Lv M."/>
            <person name="Zhou C."/>
            <person name="Jia L."/>
            <person name="Geng W."/>
        </authorList>
    </citation>
    <scope>NUCLEOTIDE SEQUENCE</scope>
    <source>
        <strain evidence="1">ZW18</strain>
    </source>
</reference>